<feature type="active site" description="Proton donor/acceptor" evidence="2">
    <location>
        <position position="134"/>
    </location>
</feature>
<evidence type="ECO:0000256" key="1">
    <source>
        <dbReference type="ARBA" id="ARBA00022801"/>
    </source>
</evidence>
<dbReference type="InterPro" id="IPR041999">
    <property type="entry name" value="Sortase_D_1"/>
</dbReference>
<name>A0A1I0CI29_9FIRM</name>
<dbReference type="RefSeq" id="WP_177165807.1">
    <property type="nucleotide sequence ID" value="NZ_CANSQN010000030.1"/>
</dbReference>
<evidence type="ECO:0000313" key="5">
    <source>
        <dbReference type="Proteomes" id="UP000198558"/>
    </source>
</evidence>
<keyword evidence="1" id="KW-0378">Hydrolase</keyword>
<dbReference type="GO" id="GO:0016787">
    <property type="term" value="F:hydrolase activity"/>
    <property type="evidence" value="ECO:0007669"/>
    <property type="project" value="UniProtKB-KW"/>
</dbReference>
<dbReference type="Gene3D" id="2.40.260.10">
    <property type="entry name" value="Sortase"/>
    <property type="match status" value="1"/>
</dbReference>
<dbReference type="AlphaFoldDB" id="A0A1I0CI29"/>
<dbReference type="Proteomes" id="UP000198558">
    <property type="component" value="Unassembled WGS sequence"/>
</dbReference>
<evidence type="ECO:0000313" key="4">
    <source>
        <dbReference type="EMBL" id="SET19275.1"/>
    </source>
</evidence>
<dbReference type="Pfam" id="PF04203">
    <property type="entry name" value="Sortase"/>
    <property type="match status" value="1"/>
</dbReference>
<evidence type="ECO:0000256" key="2">
    <source>
        <dbReference type="PIRSR" id="PIRSR605754-1"/>
    </source>
</evidence>
<keyword evidence="3" id="KW-0472">Membrane</keyword>
<protein>
    <submittedName>
        <fullName evidence="4">Sortase A</fullName>
    </submittedName>
</protein>
<dbReference type="EMBL" id="FOIN01000003">
    <property type="protein sequence ID" value="SET19275.1"/>
    <property type="molecule type" value="Genomic_DNA"/>
</dbReference>
<dbReference type="SUPFAM" id="SSF63817">
    <property type="entry name" value="Sortase"/>
    <property type="match status" value="1"/>
</dbReference>
<gene>
    <name evidence="4" type="ORF">SAMN04489758_10365</name>
</gene>
<dbReference type="InterPro" id="IPR005754">
    <property type="entry name" value="Sortase"/>
</dbReference>
<keyword evidence="5" id="KW-1185">Reference proteome</keyword>
<proteinExistence type="predicted"/>
<feature type="active site" description="Acyl-thioester intermediate" evidence="2">
    <location>
        <position position="193"/>
    </location>
</feature>
<dbReference type="CDD" id="cd05828">
    <property type="entry name" value="Sortase_D_1"/>
    <property type="match status" value="1"/>
</dbReference>
<feature type="transmembrane region" description="Helical" evidence="3">
    <location>
        <begin position="12"/>
        <end position="32"/>
    </location>
</feature>
<accession>A0A1I0CI29</accession>
<keyword evidence="3" id="KW-0812">Transmembrane</keyword>
<sequence>MKFNHKQRKIMALILVPLSFTFVCYITLYLLISPAIEPLMSIYSLISSDYAPTLNDENSTDLYANKLVASDIIKASQIIQPTYGDLFGKLSIDSVNIRVNLYYGDGREQLRNGVGLFGGSFLPGFNRTILIAGHSIPYFEPLGDIKIGDIIKVSTHYGDFEYKITDTKITDANDSSNYDLEQKEQEKLILYTCYPFEIIGYKSQRLFVYADKISGPTILEEQ</sequence>
<reference evidence="5" key="1">
    <citation type="submission" date="2016-10" db="EMBL/GenBank/DDBJ databases">
        <authorList>
            <person name="Varghese N."/>
            <person name="Submissions S."/>
        </authorList>
    </citation>
    <scope>NUCLEOTIDE SEQUENCE [LARGE SCALE GENOMIC DNA]</scope>
    <source>
        <strain evidence="5">DSM 1551</strain>
    </source>
</reference>
<keyword evidence="3" id="KW-1133">Transmembrane helix</keyword>
<dbReference type="NCBIfam" id="TIGR01076">
    <property type="entry name" value="sortase_fam"/>
    <property type="match status" value="1"/>
</dbReference>
<evidence type="ECO:0000256" key="3">
    <source>
        <dbReference type="SAM" id="Phobius"/>
    </source>
</evidence>
<dbReference type="InterPro" id="IPR023365">
    <property type="entry name" value="Sortase_dom-sf"/>
</dbReference>
<organism evidence="4 5">
    <name type="scientific">Thomasclavelia cocleata</name>
    <dbReference type="NCBI Taxonomy" id="69824"/>
    <lineage>
        <taxon>Bacteria</taxon>
        <taxon>Bacillati</taxon>
        <taxon>Bacillota</taxon>
        <taxon>Erysipelotrichia</taxon>
        <taxon>Erysipelotrichales</taxon>
        <taxon>Coprobacillaceae</taxon>
        <taxon>Thomasclavelia</taxon>
    </lineage>
</organism>